<evidence type="ECO:0000259" key="6">
    <source>
        <dbReference type="PROSITE" id="PS50102"/>
    </source>
</evidence>
<dbReference type="InterPro" id="IPR000504">
    <property type="entry name" value="RRM_dom"/>
</dbReference>
<dbReference type="GO" id="GO:0003723">
    <property type="term" value="F:RNA binding"/>
    <property type="evidence" value="ECO:0007669"/>
    <property type="project" value="UniProtKB-UniRule"/>
</dbReference>
<proteinExistence type="inferred from homology"/>
<dbReference type="InterPro" id="IPR040434">
    <property type="entry name" value="TSAP1"/>
</dbReference>
<evidence type="ECO:0000313" key="7">
    <source>
        <dbReference type="EMBL" id="KAK7605307.1"/>
    </source>
</evidence>
<dbReference type="Gene3D" id="3.30.70.330">
    <property type="match status" value="2"/>
</dbReference>
<keyword evidence="8" id="KW-1185">Reference proteome</keyword>
<keyword evidence="2 4" id="KW-0694">RNA-binding</keyword>
<dbReference type="InterPro" id="IPR012677">
    <property type="entry name" value="Nucleotide-bd_a/b_plait_sf"/>
</dbReference>
<dbReference type="Proteomes" id="UP001367676">
    <property type="component" value="Unassembled WGS sequence"/>
</dbReference>
<evidence type="ECO:0000313" key="8">
    <source>
        <dbReference type="Proteomes" id="UP001367676"/>
    </source>
</evidence>
<dbReference type="SUPFAM" id="SSF54928">
    <property type="entry name" value="RNA-binding domain, RBD"/>
    <property type="match status" value="2"/>
</dbReference>
<evidence type="ECO:0000256" key="1">
    <source>
        <dbReference type="ARBA" id="ARBA00008920"/>
    </source>
</evidence>
<dbReference type="InterPro" id="IPR035979">
    <property type="entry name" value="RBD_domain_sf"/>
</dbReference>
<sequence length="269" mass="30050">MTTTFIINAFQKLGHHPVNAIITKKRRGDDKEICIIQFANEDAAKQAVLKLNGKPIPSNSFNAGKFKLSQCIGNRTAEYNVWVGDLTLDVDDYHFFKYFTDRFKTLCNAKVILDSRGASRGYGFLKFSSEDEQKRCLKTMNGSLGLGGRPIKVSPVNKGHPLASSSDTAGDDDGKDGRQLNGDSWCKYTSWNQCIEPVEYSFVAVKVKLASAKENEPSNDLQLVDYNVSAHVDDLNTEVLERDCHLWDALECSKWLPEMALTIPKTSRS</sequence>
<dbReference type="PROSITE" id="PS50102">
    <property type="entry name" value="RRM"/>
    <property type="match status" value="1"/>
</dbReference>
<dbReference type="Pfam" id="PF00076">
    <property type="entry name" value="RRM_1"/>
    <property type="match status" value="2"/>
</dbReference>
<feature type="region of interest" description="Disordered" evidence="5">
    <location>
        <begin position="148"/>
        <end position="176"/>
    </location>
</feature>
<gene>
    <name evidence="7" type="ORF">V9T40_007165</name>
</gene>
<dbReference type="SMART" id="SM00360">
    <property type="entry name" value="RRM"/>
    <property type="match status" value="1"/>
</dbReference>
<evidence type="ECO:0000256" key="3">
    <source>
        <dbReference type="ARBA" id="ARBA00033477"/>
    </source>
</evidence>
<dbReference type="AlphaFoldDB" id="A0AAN9TWZ7"/>
<comment type="similarity">
    <text evidence="1">Belongs to the RRM TRSPAP family.</text>
</comment>
<protein>
    <recommendedName>
        <fullName evidence="3">tRNA selenocysteine-associated protein 1</fullName>
    </recommendedName>
</protein>
<comment type="caution">
    <text evidence="7">The sequence shown here is derived from an EMBL/GenBank/DDBJ whole genome shotgun (WGS) entry which is preliminary data.</text>
</comment>
<feature type="domain" description="RRM" evidence="6">
    <location>
        <begin position="79"/>
        <end position="158"/>
    </location>
</feature>
<evidence type="ECO:0000256" key="5">
    <source>
        <dbReference type="SAM" id="MobiDB-lite"/>
    </source>
</evidence>
<reference evidence="7 8" key="1">
    <citation type="submission" date="2024-03" db="EMBL/GenBank/DDBJ databases">
        <title>Adaptation during the transition from Ophiocordyceps entomopathogen to insect associate is accompanied by gene loss and intensified selection.</title>
        <authorList>
            <person name="Ward C.M."/>
            <person name="Onetto C.A."/>
            <person name="Borneman A.R."/>
        </authorList>
    </citation>
    <scope>NUCLEOTIDE SEQUENCE [LARGE SCALE GENOMIC DNA]</scope>
    <source>
        <strain evidence="7">AWRI1</strain>
        <tissue evidence="7">Single Adult Female</tissue>
    </source>
</reference>
<dbReference type="EMBL" id="JBBCAQ010000002">
    <property type="protein sequence ID" value="KAK7605307.1"/>
    <property type="molecule type" value="Genomic_DNA"/>
</dbReference>
<name>A0AAN9TWZ7_9HEMI</name>
<dbReference type="PANTHER" id="PTHR37457:SF3">
    <property type="entry name" value="TRNA SELENOCYSTEINE-ASSOCIATED PROTEIN 1"/>
    <property type="match status" value="1"/>
</dbReference>
<evidence type="ECO:0000256" key="4">
    <source>
        <dbReference type="PROSITE-ProRule" id="PRU00176"/>
    </source>
</evidence>
<organism evidence="7 8">
    <name type="scientific">Parthenolecanium corni</name>
    <dbReference type="NCBI Taxonomy" id="536013"/>
    <lineage>
        <taxon>Eukaryota</taxon>
        <taxon>Metazoa</taxon>
        <taxon>Ecdysozoa</taxon>
        <taxon>Arthropoda</taxon>
        <taxon>Hexapoda</taxon>
        <taxon>Insecta</taxon>
        <taxon>Pterygota</taxon>
        <taxon>Neoptera</taxon>
        <taxon>Paraneoptera</taxon>
        <taxon>Hemiptera</taxon>
        <taxon>Sternorrhyncha</taxon>
        <taxon>Coccoidea</taxon>
        <taxon>Coccidae</taxon>
        <taxon>Parthenolecanium</taxon>
    </lineage>
</organism>
<accession>A0AAN9TWZ7</accession>
<dbReference type="PANTHER" id="PTHR37457">
    <property type="entry name" value="TRNA SELENOCYSTEINE 1-ASSOCIATED PROTEIN 1-RELATED"/>
    <property type="match status" value="1"/>
</dbReference>
<evidence type="ECO:0000256" key="2">
    <source>
        <dbReference type="ARBA" id="ARBA00022884"/>
    </source>
</evidence>